<dbReference type="KEGG" id="pcz:PCL1606_08320"/>
<reference evidence="1 2" key="1">
    <citation type="journal article" date="2015" name="Mol. Plant Microbe Interact.">
        <title>Comparative Genomic Analysis of Pseudomonas chlororaphis PCL1606 Reveals New Insight into Antifungal Compounds Involved in Biocontrol.</title>
        <authorList>
            <person name="Calderon C.E."/>
            <person name="Ramos C."/>
            <person name="de Vicente A."/>
            <person name="Cazorla F.M."/>
        </authorList>
    </citation>
    <scope>NUCLEOTIDE SEQUENCE [LARGE SCALE GENOMIC DNA]</scope>
    <source>
        <strain evidence="1 2">PCL1606</strain>
    </source>
</reference>
<organism evidence="1 2">
    <name type="scientific">Pseudomonas chlororaphis</name>
    <dbReference type="NCBI Taxonomy" id="587753"/>
    <lineage>
        <taxon>Bacteria</taxon>
        <taxon>Pseudomonadati</taxon>
        <taxon>Pseudomonadota</taxon>
        <taxon>Gammaproteobacteria</taxon>
        <taxon>Pseudomonadales</taxon>
        <taxon>Pseudomonadaceae</taxon>
        <taxon>Pseudomonas</taxon>
    </lineage>
</organism>
<dbReference type="EMBL" id="CP011110">
    <property type="protein sequence ID" value="AKA22288.1"/>
    <property type="molecule type" value="Genomic_DNA"/>
</dbReference>
<proteinExistence type="predicted"/>
<accession>A0A0D5XT98</accession>
<evidence type="ECO:0000313" key="1">
    <source>
        <dbReference type="EMBL" id="AKA22288.1"/>
    </source>
</evidence>
<sequence length="51" mass="5885">MRFYGCVQGRFFSRPTAIRVNSRITPVAWVRKLLCEAMSFTTFSGKPAGWR</sequence>
<dbReference type="Proteomes" id="UP000032748">
    <property type="component" value="Chromosome"/>
</dbReference>
<protein>
    <submittedName>
        <fullName evidence="1">Uncharacterized protein</fullName>
    </submittedName>
</protein>
<gene>
    <name evidence="1" type="ORF">PCL1606_08320</name>
</gene>
<dbReference type="AlphaFoldDB" id="A0A0D5XT98"/>
<name>A0A0D5XT98_9PSED</name>
<evidence type="ECO:0000313" key="2">
    <source>
        <dbReference type="Proteomes" id="UP000032748"/>
    </source>
</evidence>